<gene>
    <name evidence="1" type="ORF">F511_45311</name>
</gene>
<name>A0A2Z6ZWC0_9LAMI</name>
<dbReference type="AlphaFoldDB" id="A0A2Z6ZWC0"/>
<accession>A0A2Z6ZWC0</accession>
<sequence length="93" mass="9962">MAAAPPRMAAPHRAHERALAAHGGRLLGAASRIGCATWWPTMAAEHAQVARRWAQRAPRLARRRAAGCRTLCVAGVRPPSGDLPEDDATANFF</sequence>
<dbReference type="Proteomes" id="UP000250235">
    <property type="component" value="Unassembled WGS sequence"/>
</dbReference>
<organism evidence="1 2">
    <name type="scientific">Dorcoceras hygrometricum</name>
    <dbReference type="NCBI Taxonomy" id="472368"/>
    <lineage>
        <taxon>Eukaryota</taxon>
        <taxon>Viridiplantae</taxon>
        <taxon>Streptophyta</taxon>
        <taxon>Embryophyta</taxon>
        <taxon>Tracheophyta</taxon>
        <taxon>Spermatophyta</taxon>
        <taxon>Magnoliopsida</taxon>
        <taxon>eudicotyledons</taxon>
        <taxon>Gunneridae</taxon>
        <taxon>Pentapetalae</taxon>
        <taxon>asterids</taxon>
        <taxon>lamiids</taxon>
        <taxon>Lamiales</taxon>
        <taxon>Gesneriaceae</taxon>
        <taxon>Didymocarpoideae</taxon>
        <taxon>Trichosporeae</taxon>
        <taxon>Loxocarpinae</taxon>
        <taxon>Dorcoceras</taxon>
    </lineage>
</organism>
<evidence type="ECO:0000313" key="2">
    <source>
        <dbReference type="Proteomes" id="UP000250235"/>
    </source>
</evidence>
<protein>
    <submittedName>
        <fullName evidence="1">Uncharacterized protein</fullName>
    </submittedName>
</protein>
<evidence type="ECO:0000313" key="1">
    <source>
        <dbReference type="EMBL" id="KZV13527.1"/>
    </source>
</evidence>
<keyword evidence="2" id="KW-1185">Reference proteome</keyword>
<dbReference type="EMBL" id="KV037333">
    <property type="protein sequence ID" value="KZV13527.1"/>
    <property type="molecule type" value="Genomic_DNA"/>
</dbReference>
<reference evidence="1 2" key="1">
    <citation type="journal article" date="2015" name="Proc. Natl. Acad. Sci. U.S.A.">
        <title>The resurrection genome of Boea hygrometrica: A blueprint for survival of dehydration.</title>
        <authorList>
            <person name="Xiao L."/>
            <person name="Yang G."/>
            <person name="Zhang L."/>
            <person name="Yang X."/>
            <person name="Zhao S."/>
            <person name="Ji Z."/>
            <person name="Zhou Q."/>
            <person name="Hu M."/>
            <person name="Wang Y."/>
            <person name="Chen M."/>
            <person name="Xu Y."/>
            <person name="Jin H."/>
            <person name="Xiao X."/>
            <person name="Hu G."/>
            <person name="Bao F."/>
            <person name="Hu Y."/>
            <person name="Wan P."/>
            <person name="Li L."/>
            <person name="Deng X."/>
            <person name="Kuang T."/>
            <person name="Xiang C."/>
            <person name="Zhu J.K."/>
            <person name="Oliver M.J."/>
            <person name="He Y."/>
        </authorList>
    </citation>
    <scope>NUCLEOTIDE SEQUENCE [LARGE SCALE GENOMIC DNA]</scope>
    <source>
        <strain evidence="2">cv. XS01</strain>
    </source>
</reference>
<proteinExistence type="predicted"/>